<evidence type="ECO:0000256" key="3">
    <source>
        <dbReference type="ARBA" id="ARBA00022801"/>
    </source>
</evidence>
<protein>
    <submittedName>
        <fullName evidence="7">Sulfatase</fullName>
    </submittedName>
</protein>
<evidence type="ECO:0000256" key="1">
    <source>
        <dbReference type="ARBA" id="ARBA00008779"/>
    </source>
</evidence>
<evidence type="ECO:0000256" key="5">
    <source>
        <dbReference type="SAM" id="SignalP"/>
    </source>
</evidence>
<evidence type="ECO:0000313" key="8">
    <source>
        <dbReference type="Proteomes" id="UP001501496"/>
    </source>
</evidence>
<keyword evidence="2" id="KW-0479">Metal-binding</keyword>
<feature type="domain" description="Sulfatase N-terminal" evidence="6">
    <location>
        <begin position="26"/>
        <end position="385"/>
    </location>
</feature>
<accession>A0ABP8CDE3</accession>
<feature type="signal peptide" evidence="5">
    <location>
        <begin position="1"/>
        <end position="23"/>
    </location>
</feature>
<evidence type="ECO:0000259" key="6">
    <source>
        <dbReference type="Pfam" id="PF00884"/>
    </source>
</evidence>
<dbReference type="SUPFAM" id="SSF53649">
    <property type="entry name" value="Alkaline phosphatase-like"/>
    <property type="match status" value="1"/>
</dbReference>
<evidence type="ECO:0000256" key="2">
    <source>
        <dbReference type="ARBA" id="ARBA00022723"/>
    </source>
</evidence>
<evidence type="ECO:0000256" key="4">
    <source>
        <dbReference type="ARBA" id="ARBA00022837"/>
    </source>
</evidence>
<dbReference type="PROSITE" id="PS00149">
    <property type="entry name" value="SULFATASE_2"/>
    <property type="match status" value="1"/>
</dbReference>
<dbReference type="Pfam" id="PF00884">
    <property type="entry name" value="Sulfatase"/>
    <property type="match status" value="1"/>
</dbReference>
<dbReference type="InterPro" id="IPR050738">
    <property type="entry name" value="Sulfatase"/>
</dbReference>
<dbReference type="EMBL" id="BAABCA010000005">
    <property type="protein sequence ID" value="GAA4237815.1"/>
    <property type="molecule type" value="Genomic_DNA"/>
</dbReference>
<keyword evidence="4" id="KW-0106">Calcium</keyword>
<gene>
    <name evidence="7" type="ORF">GCM10022291_25860</name>
</gene>
<proteinExistence type="inferred from homology"/>
<dbReference type="PANTHER" id="PTHR42693">
    <property type="entry name" value="ARYLSULFATASE FAMILY MEMBER"/>
    <property type="match status" value="1"/>
</dbReference>
<dbReference type="InterPro" id="IPR024607">
    <property type="entry name" value="Sulfatase_CS"/>
</dbReference>
<organism evidence="7 8">
    <name type="scientific">Postechiella marina</name>
    <dbReference type="NCBI Taxonomy" id="943941"/>
    <lineage>
        <taxon>Bacteria</taxon>
        <taxon>Pseudomonadati</taxon>
        <taxon>Bacteroidota</taxon>
        <taxon>Flavobacteriia</taxon>
        <taxon>Flavobacteriales</taxon>
        <taxon>Flavobacteriaceae</taxon>
        <taxon>Postechiella</taxon>
    </lineage>
</organism>
<name>A0ABP8CDE3_9FLAO</name>
<comment type="caution">
    <text evidence="7">The sequence shown here is derived from an EMBL/GenBank/DDBJ whole genome shotgun (WGS) entry which is preliminary data.</text>
</comment>
<dbReference type="InterPro" id="IPR000917">
    <property type="entry name" value="Sulfatase_N"/>
</dbReference>
<keyword evidence="8" id="KW-1185">Reference proteome</keyword>
<dbReference type="Gene3D" id="3.40.720.10">
    <property type="entry name" value="Alkaline Phosphatase, subunit A"/>
    <property type="match status" value="1"/>
</dbReference>
<evidence type="ECO:0000313" key="7">
    <source>
        <dbReference type="EMBL" id="GAA4237815.1"/>
    </source>
</evidence>
<keyword evidence="5" id="KW-0732">Signal</keyword>
<dbReference type="Proteomes" id="UP001501496">
    <property type="component" value="Unassembled WGS sequence"/>
</dbReference>
<dbReference type="InterPro" id="IPR017850">
    <property type="entry name" value="Alkaline_phosphatase_core_sf"/>
</dbReference>
<feature type="chain" id="PRO_5046339424" evidence="5">
    <location>
        <begin position="24"/>
        <end position="499"/>
    </location>
</feature>
<comment type="similarity">
    <text evidence="1">Belongs to the sulfatase family.</text>
</comment>
<sequence length="499" mass="56822">MNMKNIISLLIVWLTLYSSYAQSAKPNLIVIQTDEHNFRTLGCYRDLMEDNQAFMWGKQAVVETPFIDSIAQNGAICTNYYATSPVCTPSRASFVSGLYPYATGADKNDNPLKDEIVTFGEVLRREGYATSYVGKWHLEGRSKEDLANDKKSKICHIPERNFGFTDNRYMINNGHSPYIRTLKDGSLRFVNKIKVAIDSSGKAGNLQYVTDFLTDKSLEILERDKKQPFCLMLSIPDPHTPNVTREPYTSMYKDMAFNIPETMRLITEIKRPKFGSPKNKNEAKEFDVNYMRGYFGMVKCIDDNVGRILKFLKDNKLEENTIVVFTSDHGDMLFEHKRRNKSVPYEAAAKIPFVIKYPAKIPAKKVVSKAYTTADFAPTILNLMDAPSIPNLHGMNDSEVFKSDKKEIVSNRIVYTRSPGGFIVSAISNTHKLVVSKSEAPWLFDLVKDPDELYNMYSKKGYEKIKDKMVSELKSQLEVFKEPGLKNGSGYIFKKKINN</sequence>
<dbReference type="PANTHER" id="PTHR42693:SF53">
    <property type="entry name" value="ENDO-4-O-SULFATASE"/>
    <property type="match status" value="1"/>
</dbReference>
<reference evidence="8" key="1">
    <citation type="journal article" date="2019" name="Int. J. Syst. Evol. Microbiol.">
        <title>The Global Catalogue of Microorganisms (GCM) 10K type strain sequencing project: providing services to taxonomists for standard genome sequencing and annotation.</title>
        <authorList>
            <consortium name="The Broad Institute Genomics Platform"/>
            <consortium name="The Broad Institute Genome Sequencing Center for Infectious Disease"/>
            <person name="Wu L."/>
            <person name="Ma J."/>
        </authorList>
    </citation>
    <scope>NUCLEOTIDE SEQUENCE [LARGE SCALE GENOMIC DNA]</scope>
    <source>
        <strain evidence="8">JCM 17630</strain>
    </source>
</reference>
<keyword evidence="3" id="KW-0378">Hydrolase</keyword>